<keyword evidence="2" id="KW-0521">NADP</keyword>
<dbReference type="Proteomes" id="UP000234585">
    <property type="component" value="Unassembled WGS sequence"/>
</dbReference>
<dbReference type="GeneID" id="36523124"/>
<dbReference type="STRING" id="41067.A0A2I2FJX1"/>
<sequence>MPSKTVLITGCSQGGIGDALCKEFSHQGLRVFATARNPAKIEHFQALGIETVLLDVADTVSLEKAVQTVSTATGGTLDFLVNNSGSGYSMPLLDANIDVARDMFNVNVFAMVSVVQAFAPLLMASKGTVINIGSIAGKGPFPFQGFYNASKTAVNLLTDNLRIELEPLGVKVILVVTGTVRTRFHENLSASRIPEKSQSNRLSV</sequence>
<accession>A0A2I2FJX1</accession>
<dbReference type="GO" id="GO:0000140">
    <property type="term" value="F:acylglycerone-phosphate reductase (NADP+) activity"/>
    <property type="evidence" value="ECO:0007669"/>
    <property type="project" value="TreeGrafter"/>
</dbReference>
<dbReference type="EMBL" id="KZ559122">
    <property type="protein sequence ID" value="PLB40926.1"/>
    <property type="molecule type" value="Genomic_DNA"/>
</dbReference>
<organism evidence="5 6">
    <name type="scientific">Aspergillus candidus</name>
    <dbReference type="NCBI Taxonomy" id="41067"/>
    <lineage>
        <taxon>Eukaryota</taxon>
        <taxon>Fungi</taxon>
        <taxon>Dikarya</taxon>
        <taxon>Ascomycota</taxon>
        <taxon>Pezizomycotina</taxon>
        <taxon>Eurotiomycetes</taxon>
        <taxon>Eurotiomycetidae</taxon>
        <taxon>Eurotiales</taxon>
        <taxon>Aspergillaceae</taxon>
        <taxon>Aspergillus</taxon>
        <taxon>Aspergillus subgen. Circumdati</taxon>
    </lineage>
</organism>
<gene>
    <name evidence="5" type="ORF">BDW47DRAFT_122996</name>
</gene>
<dbReference type="GO" id="GO:0005783">
    <property type="term" value="C:endoplasmic reticulum"/>
    <property type="evidence" value="ECO:0007669"/>
    <property type="project" value="TreeGrafter"/>
</dbReference>
<dbReference type="PRINTS" id="PR00081">
    <property type="entry name" value="GDHRDH"/>
</dbReference>
<dbReference type="OrthoDB" id="2102561at2759"/>
<dbReference type="GO" id="GO:0005811">
    <property type="term" value="C:lipid droplet"/>
    <property type="evidence" value="ECO:0007669"/>
    <property type="project" value="TreeGrafter"/>
</dbReference>
<evidence type="ECO:0000256" key="1">
    <source>
        <dbReference type="ARBA" id="ARBA00006484"/>
    </source>
</evidence>
<dbReference type="GO" id="GO:0044550">
    <property type="term" value="P:secondary metabolite biosynthetic process"/>
    <property type="evidence" value="ECO:0007669"/>
    <property type="project" value="UniProtKB-ARBA"/>
</dbReference>
<dbReference type="InterPro" id="IPR002347">
    <property type="entry name" value="SDR_fam"/>
</dbReference>
<dbReference type="GO" id="GO:0019433">
    <property type="term" value="P:triglyceride catabolic process"/>
    <property type="evidence" value="ECO:0007669"/>
    <property type="project" value="TreeGrafter"/>
</dbReference>
<protein>
    <submittedName>
        <fullName evidence="5">NAD(P)-binding protein</fullName>
    </submittedName>
</protein>
<proteinExistence type="inferred from homology"/>
<dbReference type="PANTHER" id="PTHR44169">
    <property type="entry name" value="NADPH-DEPENDENT 1-ACYLDIHYDROXYACETONE PHOSPHATE REDUCTASE"/>
    <property type="match status" value="1"/>
</dbReference>
<dbReference type="Pfam" id="PF00106">
    <property type="entry name" value="adh_short"/>
    <property type="match status" value="1"/>
</dbReference>
<evidence type="ECO:0000256" key="4">
    <source>
        <dbReference type="RuleBase" id="RU000363"/>
    </source>
</evidence>
<dbReference type="AlphaFoldDB" id="A0A2I2FJX1"/>
<dbReference type="PANTHER" id="PTHR44169:SF3">
    <property type="entry name" value="SHORT-CHAIN DEHYDROGENASE SRDE"/>
    <property type="match status" value="1"/>
</dbReference>
<dbReference type="Gene3D" id="3.40.50.720">
    <property type="entry name" value="NAD(P)-binding Rossmann-like Domain"/>
    <property type="match status" value="1"/>
</dbReference>
<dbReference type="RefSeq" id="XP_024674938.1">
    <property type="nucleotide sequence ID" value="XM_024815964.1"/>
</dbReference>
<keyword evidence="3" id="KW-0560">Oxidoreductase</keyword>
<keyword evidence="6" id="KW-1185">Reference proteome</keyword>
<evidence type="ECO:0000313" key="6">
    <source>
        <dbReference type="Proteomes" id="UP000234585"/>
    </source>
</evidence>
<dbReference type="PRINTS" id="PR00080">
    <property type="entry name" value="SDRFAMILY"/>
</dbReference>
<evidence type="ECO:0000256" key="2">
    <source>
        <dbReference type="ARBA" id="ARBA00022857"/>
    </source>
</evidence>
<dbReference type="InterPro" id="IPR020904">
    <property type="entry name" value="Sc_DH/Rdtase_CS"/>
</dbReference>
<dbReference type="GO" id="GO:0006654">
    <property type="term" value="P:phosphatidic acid biosynthetic process"/>
    <property type="evidence" value="ECO:0007669"/>
    <property type="project" value="TreeGrafter"/>
</dbReference>
<dbReference type="InterPro" id="IPR036291">
    <property type="entry name" value="NAD(P)-bd_dom_sf"/>
</dbReference>
<evidence type="ECO:0000313" key="5">
    <source>
        <dbReference type="EMBL" id="PLB40926.1"/>
    </source>
</evidence>
<evidence type="ECO:0000256" key="3">
    <source>
        <dbReference type="ARBA" id="ARBA00023002"/>
    </source>
</evidence>
<dbReference type="SUPFAM" id="SSF51735">
    <property type="entry name" value="NAD(P)-binding Rossmann-fold domains"/>
    <property type="match status" value="1"/>
</dbReference>
<name>A0A2I2FJX1_ASPCN</name>
<dbReference type="GO" id="GO:0004806">
    <property type="term" value="F:triacylglycerol lipase activity"/>
    <property type="evidence" value="ECO:0007669"/>
    <property type="project" value="TreeGrafter"/>
</dbReference>
<dbReference type="PROSITE" id="PS00061">
    <property type="entry name" value="ADH_SHORT"/>
    <property type="match status" value="1"/>
</dbReference>
<comment type="similarity">
    <text evidence="1 4">Belongs to the short-chain dehydrogenases/reductases (SDR) family.</text>
</comment>
<reference evidence="5 6" key="1">
    <citation type="submission" date="2017-12" db="EMBL/GenBank/DDBJ databases">
        <authorList>
            <consortium name="DOE Joint Genome Institute"/>
            <person name="Haridas S."/>
            <person name="Kjaerbolling I."/>
            <person name="Vesth T.C."/>
            <person name="Frisvad J.C."/>
            <person name="Nybo J.L."/>
            <person name="Theobald S."/>
            <person name="Kuo A."/>
            <person name="Bowyer P."/>
            <person name="Matsuda Y."/>
            <person name="Mondo S."/>
            <person name="Lyhne E.K."/>
            <person name="Kogle M.E."/>
            <person name="Clum A."/>
            <person name="Lipzen A."/>
            <person name="Salamov A."/>
            <person name="Ngan C.Y."/>
            <person name="Daum C."/>
            <person name="Chiniquy J."/>
            <person name="Barry K."/>
            <person name="LaButti K."/>
            <person name="Simmons B.A."/>
            <person name="Magnuson J.K."/>
            <person name="Mortensen U.H."/>
            <person name="Larsen T.O."/>
            <person name="Grigoriev I.V."/>
            <person name="Baker S.E."/>
            <person name="Andersen M.R."/>
            <person name="Nordberg H.P."/>
            <person name="Cantor M.N."/>
            <person name="Hua S.X."/>
        </authorList>
    </citation>
    <scope>NUCLEOTIDE SEQUENCE [LARGE SCALE GENOMIC DNA]</scope>
    <source>
        <strain evidence="5 6">CBS 102.13</strain>
    </source>
</reference>